<sequence length="174" mass="19791">MDYRKPTKKVIVEVVSGVLKERGSVDTQTKLHKKVLEKLKKKDKTYRLSAERMRIVSILSKKIKVDIRTRSVGAAPEPDENDFRKQGLGYDPVVKRWRRIRPGDDLSGHHHHRGEFASPGQPCPVCTSPLKKVHNATLYGGVVAIGFKCGICTYLTGHRWREPSRYTFRLKGGK</sequence>
<dbReference type="AlphaFoldDB" id="A0A1J5U9Y5"/>
<gene>
    <name evidence="1" type="ORF">BET99_03710</name>
</gene>
<dbReference type="Proteomes" id="UP000183615">
    <property type="component" value="Unassembled WGS sequence"/>
</dbReference>
<name>A0A1J5U9Y5_9ARCH</name>
<comment type="caution">
    <text evidence="1">The sequence shown here is derived from an EMBL/GenBank/DDBJ whole genome shotgun (WGS) entry which is preliminary data.</text>
</comment>
<organism evidence="1 2">
    <name type="scientific">Marine Group III euryarchaeote CG-Epi2</name>
    <dbReference type="NCBI Taxonomy" id="1888996"/>
    <lineage>
        <taxon>Archaea</taxon>
        <taxon>Methanobacteriati</taxon>
        <taxon>Thermoplasmatota</taxon>
        <taxon>Thermoplasmata</taxon>
        <taxon>Candidatus Thermoprofundales</taxon>
    </lineage>
</organism>
<evidence type="ECO:0000313" key="2">
    <source>
        <dbReference type="Proteomes" id="UP000183615"/>
    </source>
</evidence>
<reference evidence="1 2" key="1">
    <citation type="submission" date="2016-08" db="EMBL/GenBank/DDBJ databases">
        <title>New Insights into Marine Group III Euryarchaeota, from dark to light.</title>
        <authorList>
            <person name="Haro-Moreno J.M."/>
            <person name="Rodriguez-Valera F."/>
            <person name="Lopez-Garcia P."/>
            <person name="Moreira D."/>
            <person name="Martin-Cuadrado A.B."/>
        </authorList>
    </citation>
    <scope>NUCLEOTIDE SEQUENCE [LARGE SCALE GENOMIC DNA]</scope>
    <source>
        <strain evidence="1">CG-Epi2</strain>
    </source>
</reference>
<protein>
    <submittedName>
        <fullName evidence="1">Uncharacterized protein</fullName>
    </submittedName>
</protein>
<accession>A0A1J5U9Y5</accession>
<evidence type="ECO:0000313" key="1">
    <source>
        <dbReference type="EMBL" id="OIR22740.1"/>
    </source>
</evidence>
<proteinExistence type="predicted"/>
<dbReference type="EMBL" id="MIYZ01000007">
    <property type="protein sequence ID" value="OIR22740.1"/>
    <property type="molecule type" value="Genomic_DNA"/>
</dbReference>